<dbReference type="EMBL" id="KK112705">
    <property type="protein sequence ID" value="KFM58337.1"/>
    <property type="molecule type" value="Genomic_DNA"/>
</dbReference>
<gene>
    <name evidence="1" type="ORF">X975_08427</name>
</gene>
<evidence type="ECO:0000313" key="2">
    <source>
        <dbReference type="Proteomes" id="UP000054359"/>
    </source>
</evidence>
<organism evidence="1 2">
    <name type="scientific">Stegodyphus mimosarum</name>
    <name type="common">African social velvet spider</name>
    <dbReference type="NCBI Taxonomy" id="407821"/>
    <lineage>
        <taxon>Eukaryota</taxon>
        <taxon>Metazoa</taxon>
        <taxon>Ecdysozoa</taxon>
        <taxon>Arthropoda</taxon>
        <taxon>Chelicerata</taxon>
        <taxon>Arachnida</taxon>
        <taxon>Araneae</taxon>
        <taxon>Araneomorphae</taxon>
        <taxon>Entelegynae</taxon>
        <taxon>Eresoidea</taxon>
        <taxon>Eresidae</taxon>
        <taxon>Stegodyphus</taxon>
    </lineage>
</organism>
<feature type="non-terminal residue" evidence="1">
    <location>
        <position position="67"/>
    </location>
</feature>
<reference evidence="1 2" key="1">
    <citation type="submission" date="2013-11" db="EMBL/GenBank/DDBJ databases">
        <title>Genome sequencing of Stegodyphus mimosarum.</title>
        <authorList>
            <person name="Bechsgaard J."/>
        </authorList>
    </citation>
    <scope>NUCLEOTIDE SEQUENCE [LARGE SCALE GENOMIC DNA]</scope>
</reference>
<proteinExistence type="predicted"/>
<sequence>MPPAPQLMLMHIVGLRCLKRAIQNKCRGMLTNGVCLYHDNASPRTALQIKALLKSFKQSALQPGLRI</sequence>
<evidence type="ECO:0000313" key="1">
    <source>
        <dbReference type="EMBL" id="KFM58337.1"/>
    </source>
</evidence>
<dbReference type="AlphaFoldDB" id="A0A087SZP8"/>
<keyword evidence="2" id="KW-1185">Reference proteome</keyword>
<dbReference type="Proteomes" id="UP000054359">
    <property type="component" value="Unassembled WGS sequence"/>
</dbReference>
<protein>
    <submittedName>
        <fullName evidence="1">Uncharacterized protein</fullName>
    </submittedName>
</protein>
<accession>A0A087SZP8</accession>
<name>A0A087SZP8_STEMI</name>